<dbReference type="RefSeq" id="WP_282300388.1">
    <property type="nucleotide sequence ID" value="NZ_CP124616.1"/>
</dbReference>
<gene>
    <name evidence="1" type="ORF">QF118_17860</name>
</gene>
<dbReference type="Proteomes" id="UP001241605">
    <property type="component" value="Chromosome"/>
</dbReference>
<protein>
    <submittedName>
        <fullName evidence="1">SIR2 family protein</fullName>
    </submittedName>
</protein>
<dbReference type="EMBL" id="CP124616">
    <property type="protein sequence ID" value="WGW03758.1"/>
    <property type="molecule type" value="Genomic_DNA"/>
</dbReference>
<organism evidence="1 2">
    <name type="scientific">Tropicibacter oceani</name>
    <dbReference type="NCBI Taxonomy" id="3058420"/>
    <lineage>
        <taxon>Bacteria</taxon>
        <taxon>Pseudomonadati</taxon>
        <taxon>Pseudomonadota</taxon>
        <taxon>Alphaproteobacteria</taxon>
        <taxon>Rhodobacterales</taxon>
        <taxon>Roseobacteraceae</taxon>
        <taxon>Tropicibacter</taxon>
    </lineage>
</organism>
<name>A0ABY8QIF1_9RHOB</name>
<reference evidence="1 2" key="1">
    <citation type="submission" date="2023-05" db="EMBL/GenBank/DDBJ databases">
        <title>YMD87, complete Genome.</title>
        <authorList>
            <person name="Zhang J."/>
            <person name="Xu X."/>
        </authorList>
    </citation>
    <scope>NUCLEOTIDE SEQUENCE [LARGE SCALE GENOMIC DNA]</scope>
    <source>
        <strain evidence="1 2">YMD87</strain>
    </source>
</reference>
<dbReference type="Pfam" id="PF13289">
    <property type="entry name" value="SIR2_2"/>
    <property type="match status" value="1"/>
</dbReference>
<proteinExistence type="predicted"/>
<evidence type="ECO:0000313" key="1">
    <source>
        <dbReference type="EMBL" id="WGW03758.1"/>
    </source>
</evidence>
<keyword evidence="2" id="KW-1185">Reference proteome</keyword>
<accession>A0ABY8QIF1</accession>
<evidence type="ECO:0000313" key="2">
    <source>
        <dbReference type="Proteomes" id="UP001241605"/>
    </source>
</evidence>
<sequence length="346" mass="39189">MSRKLVLFGNGLGRAIDNDFYRLDLAFKAIWAGDLLDAQEKELIRKLVPGYEDGTPPSDEAELMNAQLAIQSVQTLESVLPAGIASQWLSDEARSVAKTIFKLNAHVARYFHSTSNSLPKRFSQDLVRFVNSRRPHIANLNYDPLLYDAFCRKTRVGKFPPVRICDDFDGALIDGFTRTGGFIRENFHLIYGEPKGYLLHLHGTPLYSDAEVEVAGKMVNRPTKLNREEMRSGKSSGRHIVLNHSEQKRSIIASSEILSLYWEAFREALAESKEVLLFGYSGFDDHVNQEISKLARGSKKTIVEWSGISGSARDRQRFWGNRLGDQLNVIRLDNILDFSDWDSEAY</sequence>